<dbReference type="GO" id="GO:0003676">
    <property type="term" value="F:nucleic acid binding"/>
    <property type="evidence" value="ECO:0007669"/>
    <property type="project" value="InterPro"/>
</dbReference>
<feature type="region of interest" description="Disordered" evidence="1">
    <location>
        <begin position="211"/>
        <end position="324"/>
    </location>
</feature>
<dbReference type="SUPFAM" id="SSF57756">
    <property type="entry name" value="Retrovirus zinc finger-like domains"/>
    <property type="match status" value="1"/>
</dbReference>
<name>A0A147BBG7_IXORI</name>
<organism evidence="2">
    <name type="scientific">Ixodes ricinus</name>
    <name type="common">Common tick</name>
    <name type="synonym">Acarus ricinus</name>
    <dbReference type="NCBI Taxonomy" id="34613"/>
    <lineage>
        <taxon>Eukaryota</taxon>
        <taxon>Metazoa</taxon>
        <taxon>Ecdysozoa</taxon>
        <taxon>Arthropoda</taxon>
        <taxon>Chelicerata</taxon>
        <taxon>Arachnida</taxon>
        <taxon>Acari</taxon>
        <taxon>Parasitiformes</taxon>
        <taxon>Ixodida</taxon>
        <taxon>Ixodoidea</taxon>
        <taxon>Ixodidae</taxon>
        <taxon>Ixodinae</taxon>
        <taxon>Ixodes</taxon>
    </lineage>
</organism>
<dbReference type="InterPro" id="IPR036875">
    <property type="entry name" value="Znf_CCHC_sf"/>
</dbReference>
<accession>A0A147BBG7</accession>
<proteinExistence type="predicted"/>
<dbReference type="EMBL" id="GEGO01007300">
    <property type="protein sequence ID" value="JAR88104.1"/>
    <property type="molecule type" value="Transcribed_RNA"/>
</dbReference>
<sequence length="324" mass="35057">DVAGLGAYQMSHVWLLKLRTPEAKVKLLPAGSLQVKRKTCLPADPNRRELRVKLHWVFFNAPVDSIRWAFEPFGEVKEVSREKWKVDGFVDVDSTTVVVRLALKEGFALQSLPHQLRVSGGNVLVVVPGRAPICLRCRRAWHIRRDCRAPRCMESRAFGHEARDCVKTYARAASGKVTKESTELLMDEDEAEQAATPATSTASVVVAPEGDAEPSDVNAAPVAGTAGRAESPDVPSIEASRPGNTAAGTRDEAAPDPSGNSLMEDQDAPAGGPATKRTRDVGGGEPNATSQEEPPSKATPLWRRRLELKPSKPVNDQKVAQPPL</sequence>
<dbReference type="GO" id="GO:0008270">
    <property type="term" value="F:zinc ion binding"/>
    <property type="evidence" value="ECO:0007669"/>
    <property type="project" value="InterPro"/>
</dbReference>
<evidence type="ECO:0000256" key="1">
    <source>
        <dbReference type="SAM" id="MobiDB-lite"/>
    </source>
</evidence>
<protein>
    <recommendedName>
        <fullName evidence="3">CCHC-type domain-containing protein</fullName>
    </recommendedName>
</protein>
<dbReference type="Gene3D" id="4.10.60.10">
    <property type="entry name" value="Zinc finger, CCHC-type"/>
    <property type="match status" value="1"/>
</dbReference>
<evidence type="ECO:0000313" key="2">
    <source>
        <dbReference type="EMBL" id="JAR88104.1"/>
    </source>
</evidence>
<dbReference type="AlphaFoldDB" id="A0A147BBG7"/>
<evidence type="ECO:0008006" key="3">
    <source>
        <dbReference type="Google" id="ProtNLM"/>
    </source>
</evidence>
<reference evidence="2" key="1">
    <citation type="journal article" date="2018" name="PLoS Negl. Trop. Dis.">
        <title>Sialome diversity of ticks revealed by RNAseq of single tick salivary glands.</title>
        <authorList>
            <person name="Perner J."/>
            <person name="Kropackova S."/>
            <person name="Kopacek P."/>
            <person name="Ribeiro J.M."/>
        </authorList>
    </citation>
    <scope>NUCLEOTIDE SEQUENCE</scope>
    <source>
        <strain evidence="2">Siblings of single egg batch collected in Ceske Budejovice</strain>
        <tissue evidence="2">Salivary glands</tissue>
    </source>
</reference>
<feature type="non-terminal residue" evidence="2">
    <location>
        <position position="1"/>
    </location>
</feature>